<gene>
    <name evidence="9" type="ORF">ACFQLX_18565</name>
</gene>
<accession>A0ABW2GHD0</accession>
<evidence type="ECO:0000256" key="6">
    <source>
        <dbReference type="ARBA" id="ARBA00023136"/>
    </source>
</evidence>
<comment type="caution">
    <text evidence="9">The sequence shown here is derived from an EMBL/GenBank/DDBJ whole genome shotgun (WGS) entry which is preliminary data.</text>
</comment>
<dbReference type="PANTHER" id="PTHR30489">
    <property type="entry name" value="LIPOPROTEIN-RELEASING SYSTEM TRANSMEMBRANE PROTEIN LOLE"/>
    <property type="match status" value="1"/>
</dbReference>
<feature type="transmembrane region" description="Helical" evidence="7">
    <location>
        <begin position="12"/>
        <end position="30"/>
    </location>
</feature>
<keyword evidence="3" id="KW-1003">Cell membrane</keyword>
<feature type="transmembrane region" description="Helical" evidence="7">
    <location>
        <begin position="335"/>
        <end position="356"/>
    </location>
</feature>
<dbReference type="InterPro" id="IPR051447">
    <property type="entry name" value="Lipoprotein-release_system"/>
</dbReference>
<protein>
    <submittedName>
        <fullName evidence="9">FtsX-like permease family protein</fullName>
    </submittedName>
</protein>
<feature type="domain" description="ABC3 transporter permease C-terminal" evidence="8">
    <location>
        <begin position="338"/>
        <end position="458"/>
    </location>
</feature>
<organism evidence="9 10">
    <name type="scientific">Streptomyces polyrhachis</name>
    <dbReference type="NCBI Taxonomy" id="1282885"/>
    <lineage>
        <taxon>Bacteria</taxon>
        <taxon>Bacillati</taxon>
        <taxon>Actinomycetota</taxon>
        <taxon>Actinomycetes</taxon>
        <taxon>Kitasatosporales</taxon>
        <taxon>Streptomycetaceae</taxon>
        <taxon>Streptomyces</taxon>
    </lineage>
</organism>
<evidence type="ECO:0000256" key="3">
    <source>
        <dbReference type="ARBA" id="ARBA00022475"/>
    </source>
</evidence>
<evidence type="ECO:0000256" key="5">
    <source>
        <dbReference type="ARBA" id="ARBA00022989"/>
    </source>
</evidence>
<reference evidence="10" key="1">
    <citation type="journal article" date="2019" name="Int. J. Syst. Evol. Microbiol.">
        <title>The Global Catalogue of Microorganisms (GCM) 10K type strain sequencing project: providing services to taxonomists for standard genome sequencing and annotation.</title>
        <authorList>
            <consortium name="The Broad Institute Genomics Platform"/>
            <consortium name="The Broad Institute Genome Sequencing Center for Infectious Disease"/>
            <person name="Wu L."/>
            <person name="Ma J."/>
        </authorList>
    </citation>
    <scope>NUCLEOTIDE SEQUENCE [LARGE SCALE GENOMIC DNA]</scope>
    <source>
        <strain evidence="10">CGMCC 1.13681</strain>
    </source>
</reference>
<evidence type="ECO:0000313" key="10">
    <source>
        <dbReference type="Proteomes" id="UP001596413"/>
    </source>
</evidence>
<evidence type="ECO:0000256" key="2">
    <source>
        <dbReference type="ARBA" id="ARBA00005236"/>
    </source>
</evidence>
<evidence type="ECO:0000256" key="1">
    <source>
        <dbReference type="ARBA" id="ARBA00004651"/>
    </source>
</evidence>
<keyword evidence="6 7" id="KW-0472">Membrane</keyword>
<feature type="transmembrane region" description="Helical" evidence="7">
    <location>
        <begin position="382"/>
        <end position="403"/>
    </location>
</feature>
<keyword evidence="4 7" id="KW-0812">Transmembrane</keyword>
<dbReference type="PANTHER" id="PTHR30489:SF0">
    <property type="entry name" value="LIPOPROTEIN-RELEASING SYSTEM TRANSMEMBRANE PROTEIN LOLE"/>
    <property type="match status" value="1"/>
</dbReference>
<comment type="similarity">
    <text evidence="2">Belongs to the ABC-4 integral membrane protein family. LolC/E subfamily.</text>
</comment>
<dbReference type="InterPro" id="IPR003838">
    <property type="entry name" value="ABC3_permease_C"/>
</dbReference>
<keyword evidence="5 7" id="KW-1133">Transmembrane helix</keyword>
<evidence type="ECO:0000256" key="4">
    <source>
        <dbReference type="ARBA" id="ARBA00022692"/>
    </source>
</evidence>
<comment type="subcellular location">
    <subcellularLocation>
        <location evidence="1">Cell membrane</location>
        <topology evidence="1">Multi-pass membrane protein</topology>
    </subcellularLocation>
</comment>
<dbReference type="RefSeq" id="WP_386416616.1">
    <property type="nucleotide sequence ID" value="NZ_JBHSZO010000029.1"/>
</dbReference>
<evidence type="ECO:0000313" key="9">
    <source>
        <dbReference type="EMBL" id="MFC7220149.1"/>
    </source>
</evidence>
<feature type="transmembrane region" description="Helical" evidence="7">
    <location>
        <begin position="444"/>
        <end position="466"/>
    </location>
</feature>
<dbReference type="EMBL" id="JBHSZO010000029">
    <property type="protein sequence ID" value="MFC7220149.1"/>
    <property type="molecule type" value="Genomic_DNA"/>
</dbReference>
<dbReference type="Pfam" id="PF02687">
    <property type="entry name" value="FtsX"/>
    <property type="match status" value="1"/>
</dbReference>
<keyword evidence="10" id="KW-1185">Reference proteome</keyword>
<feature type="non-terminal residue" evidence="9">
    <location>
        <position position="1"/>
    </location>
</feature>
<name>A0ABW2GHD0_9ACTN</name>
<dbReference type="Proteomes" id="UP001596413">
    <property type="component" value="Unassembled WGS sequence"/>
</dbReference>
<evidence type="ECO:0000259" key="8">
    <source>
        <dbReference type="Pfam" id="PF02687"/>
    </source>
</evidence>
<feature type="transmembrane region" description="Helical" evidence="7">
    <location>
        <begin position="97"/>
        <end position="120"/>
    </location>
</feature>
<evidence type="ECO:0000256" key="7">
    <source>
        <dbReference type="SAM" id="Phobius"/>
    </source>
</evidence>
<feature type="transmembrane region" description="Helical" evidence="7">
    <location>
        <begin position="42"/>
        <end position="63"/>
    </location>
</feature>
<proteinExistence type="inferred from homology"/>
<sequence>DLATARPSRRRTVAELTVLALAVGGIAALRRRGAAGSGEVDALLSAASVLAAVAAAAVFVRLYPLPLRMAGRPAAGWRGAVGFLSLARAGRTHAAAALPLLALLIALTTASFGGSVLAGVEHARERAALYAAGADARIESPPGKTLPEGFAAKVQKVRGVDDAVAVRVEPGFPLGASGELVSLVLVRPEEYARLAERLGFGTFRAAELTRGDQVSSLPALTSPHVAETAVEGVFTMQPPMGQLRLRAAAELDGTPAWPGGAFVVVNAEQIAKDYPEYTAGPAAGRPNLLLVAGGSIDAAALRAAVKEARAGSVTLQAETKAGFGESPLQRGAERLYAVASLAGIAFAVLAVLMSLLQAAPERTALLARLRTMGLPPAHGRRLLVLEALPQVLLAGAVGALLGVASVRLVEPGVELGVLAGALSTSSGLEQLLDARLTPDPAALLLPSLVIPAVVLAAVLGQAWWTWRQRAATELRAGDRE</sequence>